<comment type="similarity">
    <text evidence="2">Belongs to the ROK (NagC/XylR) family.</text>
</comment>
<evidence type="ECO:0000256" key="1">
    <source>
        <dbReference type="ARBA" id="ARBA00002486"/>
    </source>
</evidence>
<evidence type="ECO:0000256" key="2">
    <source>
        <dbReference type="ARBA" id="ARBA00006479"/>
    </source>
</evidence>
<keyword evidence="4" id="KW-0175">Coiled coil</keyword>
<dbReference type="GO" id="GO:0042732">
    <property type="term" value="P:D-xylose metabolic process"/>
    <property type="evidence" value="ECO:0007669"/>
    <property type="project" value="UniProtKB-KW"/>
</dbReference>
<comment type="function">
    <text evidence="1">Transcriptional repressor of xylose-utilizing enzymes.</text>
</comment>
<dbReference type="Gene3D" id="1.10.10.10">
    <property type="entry name" value="Winged helix-like DNA-binding domain superfamily/Winged helix DNA-binding domain"/>
    <property type="match status" value="1"/>
</dbReference>
<dbReference type="RefSeq" id="WP_005490192.1">
    <property type="nucleotide sequence ID" value="NZ_CAUI01000023.1"/>
</dbReference>
<dbReference type="Proteomes" id="UP000012063">
    <property type="component" value="Unassembled WGS sequence"/>
</dbReference>
<name>M5EHF3_9FIRM</name>
<evidence type="ECO:0000313" key="6">
    <source>
        <dbReference type="Proteomes" id="UP000012063"/>
    </source>
</evidence>
<dbReference type="InParanoid" id="M5EHF3"/>
<dbReference type="PANTHER" id="PTHR18964">
    <property type="entry name" value="ROK (REPRESSOR, ORF, KINASE) FAMILY"/>
    <property type="match status" value="1"/>
</dbReference>
<dbReference type="PANTHER" id="PTHR18964:SF110">
    <property type="entry name" value="TRANSCRIPTIONAL REGULATOR, XYLR-RELATED"/>
    <property type="match status" value="1"/>
</dbReference>
<dbReference type="InterPro" id="IPR036390">
    <property type="entry name" value="WH_DNA-bd_sf"/>
</dbReference>
<dbReference type="InterPro" id="IPR036388">
    <property type="entry name" value="WH-like_DNA-bd_sf"/>
</dbReference>
<dbReference type="SUPFAM" id="SSF46785">
    <property type="entry name" value="Winged helix' DNA-binding domain"/>
    <property type="match status" value="1"/>
</dbReference>
<dbReference type="Pfam" id="PF00480">
    <property type="entry name" value="ROK"/>
    <property type="match status" value="1"/>
</dbReference>
<dbReference type="CDD" id="cd00090">
    <property type="entry name" value="HTH_ARSR"/>
    <property type="match status" value="1"/>
</dbReference>
<evidence type="ECO:0000313" key="5">
    <source>
        <dbReference type="EMBL" id="CCU80901.1"/>
    </source>
</evidence>
<protein>
    <recommendedName>
        <fullName evidence="7">NBD/HSP70 family sugar kinase</fullName>
    </recommendedName>
</protein>
<dbReference type="EMBL" id="CAUI01000023">
    <property type="protein sequence ID" value="CCU80901.1"/>
    <property type="molecule type" value="Genomic_DNA"/>
</dbReference>
<dbReference type="STRING" id="1293054.HSACCH_02405"/>
<sequence>MDKKDRLKLLYKKLLENESLTKTELADKLDLSLTAISDYINELVESGWIIPRKKADSSGGRRAVIYQINPESKYIIALDLKDSHFYIFISDLKSNLIKSKIHYLDNYDFKNYVSEIIKVAKALLVDLEIGIEKILALGISISGITDFENKIVKRSNQLNWTDKALAQAIEKQLEIPVFVETDVRVYAYNELEAEDKNNITVVLYIGEGIGLSLIIRNKILQGYTNRVGDNRFFGKELENLNYIIRNDQYIKEINDLPYYSKNFEQQTINKLNEKYKEFISQNQKNRQELNDFTDYIASMMLSTINLLNPKKVLLTGNVFDYNDLIYNQVKAKISEGEMYHLPQIKRNDHSQNPLEKALLSFLMHKFLGIDDFDFTKEKLNDFS</sequence>
<dbReference type="Gene3D" id="3.30.420.40">
    <property type="match status" value="2"/>
</dbReference>
<comment type="caution">
    <text evidence="5">The sequence shown here is derived from an EMBL/GenBank/DDBJ whole genome shotgun (WGS) entry which is preliminary data.</text>
</comment>
<dbReference type="AlphaFoldDB" id="M5EHF3"/>
<proteinExistence type="inferred from homology"/>
<dbReference type="eggNOG" id="COG1940">
    <property type="taxonomic scope" value="Bacteria"/>
</dbReference>
<dbReference type="Pfam" id="PF13412">
    <property type="entry name" value="HTH_24"/>
    <property type="match status" value="1"/>
</dbReference>
<feature type="coiled-coil region" evidence="4">
    <location>
        <begin position="261"/>
        <end position="288"/>
    </location>
</feature>
<keyword evidence="3" id="KW-0859">Xylose metabolism</keyword>
<organism evidence="5 6">
    <name type="scientific">Halanaerobium saccharolyticum subsp. saccharolyticum DSM 6643</name>
    <dbReference type="NCBI Taxonomy" id="1293054"/>
    <lineage>
        <taxon>Bacteria</taxon>
        <taxon>Bacillati</taxon>
        <taxon>Bacillota</taxon>
        <taxon>Clostridia</taxon>
        <taxon>Halanaerobiales</taxon>
        <taxon>Halanaerobiaceae</taxon>
        <taxon>Halanaerobium</taxon>
    </lineage>
</organism>
<accession>M5EHF3</accession>
<dbReference type="InterPro" id="IPR043129">
    <property type="entry name" value="ATPase_NBD"/>
</dbReference>
<dbReference type="SUPFAM" id="SSF53067">
    <property type="entry name" value="Actin-like ATPase domain"/>
    <property type="match status" value="1"/>
</dbReference>
<keyword evidence="3" id="KW-0119">Carbohydrate metabolism</keyword>
<gene>
    <name evidence="5" type="ORF">HSACCH_02405</name>
</gene>
<dbReference type="InterPro" id="IPR000600">
    <property type="entry name" value="ROK"/>
</dbReference>
<keyword evidence="6" id="KW-1185">Reference proteome</keyword>
<dbReference type="CDD" id="cd23763">
    <property type="entry name" value="ASKHA_ATPase_ROK"/>
    <property type="match status" value="1"/>
</dbReference>
<evidence type="ECO:0008006" key="7">
    <source>
        <dbReference type="Google" id="ProtNLM"/>
    </source>
</evidence>
<evidence type="ECO:0000256" key="3">
    <source>
        <dbReference type="ARBA" id="ARBA00022629"/>
    </source>
</evidence>
<reference evidence="6" key="1">
    <citation type="journal article" date="2013" name="Genome Announc.">
        <title>Genome Sequence of Halanaerobium saccharolyticum subsp. saccharolyticum Strain DSM 6643T, a Halophilic Hydrogen-Producing Bacterium.</title>
        <authorList>
            <person name="Kivisto A."/>
            <person name="Larjo A."/>
            <person name="Ciranna A."/>
            <person name="Santala V."/>
            <person name="Roos C."/>
            <person name="Karp M."/>
        </authorList>
    </citation>
    <scope>NUCLEOTIDE SEQUENCE [LARGE SCALE GENOMIC DNA]</scope>
    <source>
        <strain evidence="6">DSM 6643</strain>
    </source>
</reference>
<dbReference type="OrthoDB" id="6501901at2"/>
<dbReference type="InterPro" id="IPR011991">
    <property type="entry name" value="ArsR-like_HTH"/>
</dbReference>
<evidence type="ECO:0000256" key="4">
    <source>
        <dbReference type="SAM" id="Coils"/>
    </source>
</evidence>